<keyword evidence="4" id="KW-0175">Coiled coil</keyword>
<keyword evidence="1" id="KW-0805">Transcription regulation</keyword>
<dbReference type="SMART" id="SM00422">
    <property type="entry name" value="HTH_MERR"/>
    <property type="match status" value="1"/>
</dbReference>
<evidence type="ECO:0000313" key="6">
    <source>
        <dbReference type="EMBL" id="SFK21764.1"/>
    </source>
</evidence>
<evidence type="ECO:0000256" key="2">
    <source>
        <dbReference type="ARBA" id="ARBA00023125"/>
    </source>
</evidence>
<dbReference type="CDD" id="cd04787">
    <property type="entry name" value="HTH_HMRTR_unk"/>
    <property type="match status" value="1"/>
</dbReference>
<evidence type="ECO:0000313" key="7">
    <source>
        <dbReference type="Proteomes" id="UP000199445"/>
    </source>
</evidence>
<proteinExistence type="predicted"/>
<accession>A0A1I3XQE8</accession>
<evidence type="ECO:0000259" key="5">
    <source>
        <dbReference type="PROSITE" id="PS50937"/>
    </source>
</evidence>
<dbReference type="Proteomes" id="UP000199445">
    <property type="component" value="Unassembled WGS sequence"/>
</dbReference>
<evidence type="ECO:0000256" key="3">
    <source>
        <dbReference type="ARBA" id="ARBA00023163"/>
    </source>
</evidence>
<dbReference type="PANTHER" id="PTHR30204:SF94">
    <property type="entry name" value="HEAVY METAL-DEPENDENT TRANSCRIPTIONAL REGULATOR HI_0293-RELATED"/>
    <property type="match status" value="1"/>
</dbReference>
<dbReference type="AlphaFoldDB" id="A0A1I3XQE8"/>
<dbReference type="InterPro" id="IPR009061">
    <property type="entry name" value="DNA-bd_dom_put_sf"/>
</dbReference>
<dbReference type="InterPro" id="IPR000551">
    <property type="entry name" value="MerR-type_HTH_dom"/>
</dbReference>
<dbReference type="GO" id="GO:0003700">
    <property type="term" value="F:DNA-binding transcription factor activity"/>
    <property type="evidence" value="ECO:0007669"/>
    <property type="project" value="InterPro"/>
</dbReference>
<dbReference type="PANTHER" id="PTHR30204">
    <property type="entry name" value="REDOX-CYCLING DRUG-SENSING TRANSCRIPTIONAL ACTIVATOR SOXR"/>
    <property type="match status" value="1"/>
</dbReference>
<dbReference type="EMBL" id="FOSC01000012">
    <property type="protein sequence ID" value="SFK21764.1"/>
    <property type="molecule type" value="Genomic_DNA"/>
</dbReference>
<dbReference type="PRINTS" id="PR00040">
    <property type="entry name" value="HTHMERR"/>
</dbReference>
<dbReference type="GO" id="GO:0003677">
    <property type="term" value="F:DNA binding"/>
    <property type="evidence" value="ECO:0007669"/>
    <property type="project" value="UniProtKB-KW"/>
</dbReference>
<dbReference type="SUPFAM" id="SSF46955">
    <property type="entry name" value="Putative DNA-binding domain"/>
    <property type="match status" value="1"/>
</dbReference>
<keyword evidence="7" id="KW-1185">Reference proteome</keyword>
<sequence length="181" mass="20754">MAELERYRDVFTACFGKVSPFTPARSKTVGNKEPMKVKDIATAAGVKPDTVRFYTREGLLNPTRNPDNNYQQYDAEDLRRLRFARKARQLGFSLPEIRQILEQADDHHSPCPMVRDVFQKRLAAVEDEIAQLQQLRQRMVSALAAWEDMPDATPDGHTICRLIEHWDAPSEGCCHKEPNDE</sequence>
<feature type="coiled-coil region" evidence="4">
    <location>
        <begin position="115"/>
        <end position="145"/>
    </location>
</feature>
<protein>
    <submittedName>
        <fullName evidence="6">DNA-binding transcriptional regulator, MerR family</fullName>
    </submittedName>
</protein>
<dbReference type="Pfam" id="PF13411">
    <property type="entry name" value="MerR_1"/>
    <property type="match status" value="1"/>
</dbReference>
<evidence type="ECO:0000256" key="4">
    <source>
        <dbReference type="SAM" id="Coils"/>
    </source>
</evidence>
<dbReference type="PROSITE" id="PS50937">
    <property type="entry name" value="HTH_MERR_2"/>
    <property type="match status" value="1"/>
</dbReference>
<dbReference type="Gene3D" id="1.10.1660.10">
    <property type="match status" value="1"/>
</dbReference>
<gene>
    <name evidence="6" type="ORF">SAMN05216429_11286</name>
</gene>
<feature type="domain" description="HTH merR-type" evidence="5">
    <location>
        <begin position="34"/>
        <end position="103"/>
    </location>
</feature>
<name>A0A1I3XQE8_9GAMM</name>
<organism evidence="6 7">
    <name type="scientific">Marinobacter persicus</name>
    <dbReference type="NCBI Taxonomy" id="930118"/>
    <lineage>
        <taxon>Bacteria</taxon>
        <taxon>Pseudomonadati</taxon>
        <taxon>Pseudomonadota</taxon>
        <taxon>Gammaproteobacteria</taxon>
        <taxon>Pseudomonadales</taxon>
        <taxon>Marinobacteraceae</taxon>
        <taxon>Marinobacter</taxon>
    </lineage>
</organism>
<reference evidence="6 7" key="1">
    <citation type="submission" date="2016-10" db="EMBL/GenBank/DDBJ databases">
        <authorList>
            <person name="de Groot N.N."/>
        </authorList>
    </citation>
    <scope>NUCLEOTIDE SEQUENCE [LARGE SCALE GENOMIC DNA]</scope>
    <source>
        <strain evidence="6 7">IBRC-M 10445</strain>
    </source>
</reference>
<keyword evidence="3" id="KW-0804">Transcription</keyword>
<evidence type="ECO:0000256" key="1">
    <source>
        <dbReference type="ARBA" id="ARBA00023015"/>
    </source>
</evidence>
<dbReference type="InterPro" id="IPR047057">
    <property type="entry name" value="MerR_fam"/>
</dbReference>
<keyword evidence="2 6" id="KW-0238">DNA-binding</keyword>